<name>A0AAV7W5Y8_PLEWA</name>
<comment type="caution">
    <text evidence="2">The sequence shown here is derived from an EMBL/GenBank/DDBJ whole genome shotgun (WGS) entry which is preliminary data.</text>
</comment>
<organism evidence="2 3">
    <name type="scientific">Pleurodeles waltl</name>
    <name type="common">Iberian ribbed newt</name>
    <dbReference type="NCBI Taxonomy" id="8319"/>
    <lineage>
        <taxon>Eukaryota</taxon>
        <taxon>Metazoa</taxon>
        <taxon>Chordata</taxon>
        <taxon>Craniata</taxon>
        <taxon>Vertebrata</taxon>
        <taxon>Euteleostomi</taxon>
        <taxon>Amphibia</taxon>
        <taxon>Batrachia</taxon>
        <taxon>Caudata</taxon>
        <taxon>Salamandroidea</taxon>
        <taxon>Salamandridae</taxon>
        <taxon>Pleurodelinae</taxon>
        <taxon>Pleurodeles</taxon>
    </lineage>
</organism>
<reference evidence="2" key="1">
    <citation type="journal article" date="2022" name="bioRxiv">
        <title>Sequencing and chromosome-scale assembly of the giantPleurodeles waltlgenome.</title>
        <authorList>
            <person name="Brown T."/>
            <person name="Elewa A."/>
            <person name="Iarovenko S."/>
            <person name="Subramanian E."/>
            <person name="Araus A.J."/>
            <person name="Petzold A."/>
            <person name="Susuki M."/>
            <person name="Suzuki K.-i.T."/>
            <person name="Hayashi T."/>
            <person name="Toyoda A."/>
            <person name="Oliveira C."/>
            <person name="Osipova E."/>
            <person name="Leigh N.D."/>
            <person name="Simon A."/>
            <person name="Yun M.H."/>
        </authorList>
    </citation>
    <scope>NUCLEOTIDE SEQUENCE</scope>
    <source>
        <strain evidence="2">20211129_DDA</strain>
        <tissue evidence="2">Liver</tissue>
    </source>
</reference>
<dbReference type="AlphaFoldDB" id="A0AAV7W5Y8"/>
<proteinExistence type="predicted"/>
<dbReference type="Proteomes" id="UP001066276">
    <property type="component" value="Chromosome 1_2"/>
</dbReference>
<gene>
    <name evidence="2" type="ORF">NDU88_004783</name>
</gene>
<evidence type="ECO:0000313" key="3">
    <source>
        <dbReference type="Proteomes" id="UP001066276"/>
    </source>
</evidence>
<feature type="region of interest" description="Disordered" evidence="1">
    <location>
        <begin position="23"/>
        <end position="48"/>
    </location>
</feature>
<dbReference type="EMBL" id="JANPWB010000002">
    <property type="protein sequence ID" value="KAJ1209405.1"/>
    <property type="molecule type" value="Genomic_DNA"/>
</dbReference>
<protein>
    <submittedName>
        <fullName evidence="2">Uncharacterized protein</fullName>
    </submittedName>
</protein>
<accession>A0AAV7W5Y8</accession>
<keyword evidence="3" id="KW-1185">Reference proteome</keyword>
<evidence type="ECO:0000313" key="2">
    <source>
        <dbReference type="EMBL" id="KAJ1209405.1"/>
    </source>
</evidence>
<sequence>MRASQSTQAEERKQTTSYLETALLAGEEPRRQATHPSHALGDQACVPDRVGDPTAEHLVALRVPSFAIEAVEEARPRGAAWQLVIRVSSSWAQPSEFPRHPLGALVAKAVYRPRAIGRTPRLTQVPRFTGQSSVSQRLTCPQYRSTQQAVRVHLVPQGLSDLSGVPARDW</sequence>
<evidence type="ECO:0000256" key="1">
    <source>
        <dbReference type="SAM" id="MobiDB-lite"/>
    </source>
</evidence>